<dbReference type="Proteomes" id="UP000005297">
    <property type="component" value="Unassembled WGS sequence"/>
</dbReference>
<dbReference type="PANTHER" id="PTHR38037:SF1">
    <property type="entry name" value="ATP-DEPENDENT ZINC PROTEASE DOMAIN-CONTAINING PROTEIN-RELATED"/>
    <property type="match status" value="1"/>
</dbReference>
<proteinExistence type="predicted"/>
<dbReference type="eggNOG" id="COG4067">
    <property type="taxonomic scope" value="Bacteria"/>
</dbReference>
<dbReference type="Gene3D" id="2.40.70.10">
    <property type="entry name" value="Acid Proteases"/>
    <property type="match status" value="1"/>
</dbReference>
<dbReference type="AlphaFoldDB" id="Q0EZZ5"/>
<dbReference type="STRING" id="314344.AL013_11340"/>
<evidence type="ECO:0000259" key="1">
    <source>
        <dbReference type="Pfam" id="PF05618"/>
    </source>
</evidence>
<organism evidence="2 3">
    <name type="scientific">Mariprofundus ferrooxydans PV-1</name>
    <dbReference type="NCBI Taxonomy" id="314345"/>
    <lineage>
        <taxon>Bacteria</taxon>
        <taxon>Pseudomonadati</taxon>
        <taxon>Pseudomonadota</taxon>
        <taxon>Candidatius Mariprofundia</taxon>
        <taxon>Mariprofundales</taxon>
        <taxon>Mariprofundaceae</taxon>
        <taxon>Mariprofundus</taxon>
    </lineage>
</organism>
<name>Q0EZZ5_9PROT</name>
<dbReference type="PANTHER" id="PTHR38037">
    <property type="entry name" value="ZN_PROTEASE DOMAIN-CONTAINING PROTEIN"/>
    <property type="match status" value="1"/>
</dbReference>
<dbReference type="InterPro" id="IPR021109">
    <property type="entry name" value="Peptidase_aspartic_dom_sf"/>
</dbReference>
<sequence>MEQMDLITVGWREWAALPDLGIPRIKAKVDTGAKTSCLHAFSQERFTQAGAPWIRFGMHPLQQRTDIEIFTEAEIVDERMVSDSGGHRELRPIIKTTIELGRLRFPTEFTLTNRDSMLFRVLLGREAMKKRLLVDPAQSYLLPAPGHKEKK</sequence>
<protein>
    <submittedName>
        <fullName evidence="2">Ribosomal protein S6 modification protein</fullName>
    </submittedName>
</protein>
<evidence type="ECO:0000313" key="2">
    <source>
        <dbReference type="EMBL" id="EAU54889.1"/>
    </source>
</evidence>
<evidence type="ECO:0000313" key="3">
    <source>
        <dbReference type="Proteomes" id="UP000005297"/>
    </source>
</evidence>
<dbReference type="SUPFAM" id="SSF50630">
    <property type="entry name" value="Acid proteases"/>
    <property type="match status" value="1"/>
</dbReference>
<feature type="domain" description="Retropepsin-like aspartic endopeptidase" evidence="1">
    <location>
        <begin position="9"/>
        <end position="141"/>
    </location>
</feature>
<dbReference type="Pfam" id="PF05618">
    <property type="entry name" value="Zn_protease"/>
    <property type="match status" value="1"/>
</dbReference>
<dbReference type="HOGENOM" id="CLU_099424_1_1_0"/>
<dbReference type="EMBL" id="AATS01000005">
    <property type="protein sequence ID" value="EAU54889.1"/>
    <property type="molecule type" value="Genomic_DNA"/>
</dbReference>
<comment type="caution">
    <text evidence="2">The sequence shown here is derived from an EMBL/GenBank/DDBJ whole genome shotgun (WGS) entry which is preliminary data.</text>
</comment>
<gene>
    <name evidence="2" type="ORF">SPV1_09348</name>
</gene>
<dbReference type="InParanoid" id="Q0EZZ5"/>
<accession>Q0EZZ5</accession>
<reference evidence="2 3" key="1">
    <citation type="submission" date="2006-09" db="EMBL/GenBank/DDBJ databases">
        <authorList>
            <person name="Emerson D."/>
            <person name="Ferriera S."/>
            <person name="Johnson J."/>
            <person name="Kravitz S."/>
            <person name="Halpern A."/>
            <person name="Remington K."/>
            <person name="Beeson K."/>
            <person name="Tran B."/>
            <person name="Rogers Y.-H."/>
            <person name="Friedman R."/>
            <person name="Venter J.C."/>
        </authorList>
    </citation>
    <scope>NUCLEOTIDE SEQUENCE [LARGE SCALE GENOMIC DNA]</scope>
    <source>
        <strain evidence="2 3">PV-1</strain>
    </source>
</reference>
<dbReference type="InterPro" id="IPR008503">
    <property type="entry name" value="Asp_endopeptidase"/>
</dbReference>
<keyword evidence="3" id="KW-1185">Reference proteome</keyword>